<dbReference type="AlphaFoldDB" id="A0A4Y9T155"/>
<dbReference type="OrthoDB" id="8910700at2"/>
<sequence>MRTTQSRGEPPLDEPDLGIWFDGRTCHYQEDRHDILEDAIAYAKVVQRRPGYRPIALPQIWEQWLGSTSDEADLMATFGIDSERGTYRYREFHYDFLEQALDYARRISAAPTEDAARPRKAGIP</sequence>
<organism evidence="1 2">
    <name type="scientific">Massilia horti</name>
    <dbReference type="NCBI Taxonomy" id="2562153"/>
    <lineage>
        <taxon>Bacteria</taxon>
        <taxon>Pseudomonadati</taxon>
        <taxon>Pseudomonadota</taxon>
        <taxon>Betaproteobacteria</taxon>
        <taxon>Burkholderiales</taxon>
        <taxon>Oxalobacteraceae</taxon>
        <taxon>Telluria group</taxon>
        <taxon>Massilia</taxon>
    </lineage>
</organism>
<evidence type="ECO:0000313" key="1">
    <source>
        <dbReference type="EMBL" id="TFW32933.1"/>
    </source>
</evidence>
<name>A0A4Y9T155_9BURK</name>
<dbReference type="Proteomes" id="UP000297258">
    <property type="component" value="Unassembled WGS sequence"/>
</dbReference>
<proteinExistence type="predicted"/>
<protein>
    <submittedName>
        <fullName evidence="1">Uncharacterized protein</fullName>
    </submittedName>
</protein>
<dbReference type="RefSeq" id="WP_135189314.1">
    <property type="nucleotide sequence ID" value="NZ_SPUM01000047.1"/>
</dbReference>
<reference evidence="1 2" key="1">
    <citation type="submission" date="2019-03" db="EMBL/GenBank/DDBJ databases">
        <title>Draft genome of Massilia hortus sp. nov., a novel bacterial species of the Oxalobacteraceae family.</title>
        <authorList>
            <person name="Peta V."/>
            <person name="Raths R."/>
            <person name="Bucking H."/>
        </authorList>
    </citation>
    <scope>NUCLEOTIDE SEQUENCE [LARGE SCALE GENOMIC DNA]</scope>
    <source>
        <strain evidence="1 2">ONC3</strain>
    </source>
</reference>
<dbReference type="EMBL" id="SPUM01000047">
    <property type="protein sequence ID" value="TFW32933.1"/>
    <property type="molecule type" value="Genomic_DNA"/>
</dbReference>
<comment type="caution">
    <text evidence="1">The sequence shown here is derived from an EMBL/GenBank/DDBJ whole genome shotgun (WGS) entry which is preliminary data.</text>
</comment>
<accession>A0A4Y9T155</accession>
<keyword evidence="2" id="KW-1185">Reference proteome</keyword>
<gene>
    <name evidence="1" type="ORF">E4O92_08390</name>
</gene>
<evidence type="ECO:0000313" key="2">
    <source>
        <dbReference type="Proteomes" id="UP000297258"/>
    </source>
</evidence>